<evidence type="ECO:0000313" key="2">
    <source>
        <dbReference type="Proteomes" id="UP001473302"/>
    </source>
</evidence>
<dbReference type="Proteomes" id="UP001473302">
    <property type="component" value="Unassembled WGS sequence"/>
</dbReference>
<reference evidence="1 2" key="1">
    <citation type="submission" date="2024-04" db="EMBL/GenBank/DDBJ databases">
        <title>genome sequences of Mucor flavus KT1a and Helicostylum pulchrum KT1b strains isolated from the surface of a dry-aged beef.</title>
        <authorList>
            <person name="Toyotome T."/>
            <person name="Hosono M."/>
            <person name="Torimaru M."/>
            <person name="Fukuda K."/>
            <person name="Mikami N."/>
        </authorList>
    </citation>
    <scope>NUCLEOTIDE SEQUENCE [LARGE SCALE GENOMIC DNA]</scope>
    <source>
        <strain evidence="1 2">KT1a</strain>
    </source>
</reference>
<accession>A0ABP9YY06</accession>
<sequence>MVNRKQRPDIMARIYSILASVSKNPVTSAMDTLFLKNEDGKGMYSIITQLENYGHIVRTQVKPNQEVKSIFFNHKDAIYETRRWPEAITIDATNKTNALKYCWN</sequence>
<protein>
    <submittedName>
        <fullName evidence="1">Uncharacterized protein</fullName>
    </submittedName>
</protein>
<dbReference type="EMBL" id="BAABUK010000011">
    <property type="protein sequence ID" value="GAA5811715.1"/>
    <property type="molecule type" value="Genomic_DNA"/>
</dbReference>
<evidence type="ECO:0000313" key="1">
    <source>
        <dbReference type="EMBL" id="GAA5811715.1"/>
    </source>
</evidence>
<organism evidence="1 2">
    <name type="scientific">Mucor flavus</name>
    <dbReference type="NCBI Taxonomy" id="439312"/>
    <lineage>
        <taxon>Eukaryota</taxon>
        <taxon>Fungi</taxon>
        <taxon>Fungi incertae sedis</taxon>
        <taxon>Mucoromycota</taxon>
        <taxon>Mucoromycotina</taxon>
        <taxon>Mucoromycetes</taxon>
        <taxon>Mucorales</taxon>
        <taxon>Mucorineae</taxon>
        <taxon>Mucoraceae</taxon>
        <taxon>Mucor</taxon>
    </lineage>
</organism>
<proteinExistence type="predicted"/>
<comment type="caution">
    <text evidence="1">The sequence shown here is derived from an EMBL/GenBank/DDBJ whole genome shotgun (WGS) entry which is preliminary data.</text>
</comment>
<keyword evidence="2" id="KW-1185">Reference proteome</keyword>
<name>A0ABP9YY06_9FUNG</name>
<gene>
    <name evidence="1" type="ORF">MFLAVUS_005156</name>
</gene>